<dbReference type="InterPro" id="IPR012440">
    <property type="entry name" value="DUF1641"/>
</dbReference>
<dbReference type="STRING" id="1886670.PTI45_04714"/>
<dbReference type="PATRIC" id="fig|1886670.3.peg.4732"/>
<evidence type="ECO:0000256" key="1">
    <source>
        <dbReference type="SAM" id="Coils"/>
    </source>
</evidence>
<accession>A0A1E3KX54</accession>
<dbReference type="PANTHER" id="PTHR38433">
    <property type="match status" value="1"/>
</dbReference>
<feature type="coiled-coil region" evidence="1">
    <location>
        <begin position="9"/>
        <end position="43"/>
    </location>
</feature>
<dbReference type="PANTHER" id="PTHR38433:SF1">
    <property type="entry name" value="DUF1641 DOMAIN-CONTAINING PROTEIN"/>
    <property type="match status" value="1"/>
</dbReference>
<sequence length="164" mass="17850">MATPITTIRKRVLTDEEQQQQTIDELKKELAESNAALARSMSILRELNDSGILEAAESMLKAKAHIAEIALGQVSRKEITNLINNGMAAAGALTAVDPAQTTQLMNSVTKGLEEAGKEDNTKLSVFSLMKALKDPDINRALRFGMRFMKGLGQGLKEKDPTDHS</sequence>
<gene>
    <name evidence="2" type="ORF">PTI45_04714</name>
</gene>
<dbReference type="AlphaFoldDB" id="A0A1E3KX54"/>
<organism evidence="2 3">
    <name type="scientific">Paenibacillus nuruki</name>
    <dbReference type="NCBI Taxonomy" id="1886670"/>
    <lineage>
        <taxon>Bacteria</taxon>
        <taxon>Bacillati</taxon>
        <taxon>Bacillota</taxon>
        <taxon>Bacilli</taxon>
        <taxon>Bacillales</taxon>
        <taxon>Paenibacillaceae</taxon>
        <taxon>Paenibacillus</taxon>
    </lineage>
</organism>
<evidence type="ECO:0000313" key="3">
    <source>
        <dbReference type="Proteomes" id="UP000094578"/>
    </source>
</evidence>
<evidence type="ECO:0000313" key="2">
    <source>
        <dbReference type="EMBL" id="ODP25983.1"/>
    </source>
</evidence>
<dbReference type="EMBL" id="MDER01000107">
    <property type="protein sequence ID" value="ODP25983.1"/>
    <property type="molecule type" value="Genomic_DNA"/>
</dbReference>
<dbReference type="RefSeq" id="WP_069330012.1">
    <property type="nucleotide sequence ID" value="NZ_MDER01000107.1"/>
</dbReference>
<evidence type="ECO:0008006" key="4">
    <source>
        <dbReference type="Google" id="ProtNLM"/>
    </source>
</evidence>
<dbReference type="Proteomes" id="UP000094578">
    <property type="component" value="Unassembled WGS sequence"/>
</dbReference>
<dbReference type="Pfam" id="PF07849">
    <property type="entry name" value="DUF1641"/>
    <property type="match status" value="1"/>
</dbReference>
<keyword evidence="3" id="KW-1185">Reference proteome</keyword>
<reference evidence="2 3" key="1">
    <citation type="submission" date="2016-08" db="EMBL/GenBank/DDBJ databases">
        <title>Genome sequencing of Paenibacillus sp. TI45-13ar, isolated from Korean traditional nuruk.</title>
        <authorList>
            <person name="Kim S.-J."/>
        </authorList>
    </citation>
    <scope>NUCLEOTIDE SEQUENCE [LARGE SCALE GENOMIC DNA]</scope>
    <source>
        <strain evidence="2 3">TI45-13ar</strain>
    </source>
</reference>
<comment type="caution">
    <text evidence="2">The sequence shown here is derived from an EMBL/GenBank/DDBJ whole genome shotgun (WGS) entry which is preliminary data.</text>
</comment>
<keyword evidence="1" id="KW-0175">Coiled coil</keyword>
<proteinExistence type="predicted"/>
<name>A0A1E3KX54_9BACL</name>
<protein>
    <recommendedName>
        <fullName evidence="4">DUF1641 domain-containing protein</fullName>
    </recommendedName>
</protein>